<protein>
    <submittedName>
        <fullName evidence="12">Methyl-accepting chemotaxis protein</fullName>
    </submittedName>
</protein>
<comment type="subcellular location">
    <subcellularLocation>
        <location evidence="1">Membrane</location>
        <topology evidence="1">Multi-pass membrane protein</topology>
    </subcellularLocation>
</comment>
<keyword evidence="13" id="KW-1185">Reference proteome</keyword>
<feature type="compositionally biased region" description="Polar residues" evidence="9">
    <location>
        <begin position="9"/>
        <end position="21"/>
    </location>
</feature>
<feature type="coiled-coil region" evidence="8">
    <location>
        <begin position="351"/>
        <end position="385"/>
    </location>
</feature>
<evidence type="ECO:0000256" key="3">
    <source>
        <dbReference type="ARBA" id="ARBA00022989"/>
    </source>
</evidence>
<proteinExistence type="inferred from homology"/>
<dbReference type="Gene3D" id="1.10.287.950">
    <property type="entry name" value="Methyl-accepting chemotaxis protein"/>
    <property type="match status" value="1"/>
</dbReference>
<sequence length="701" mass="72733">MAMTLFGSKPSSDNTDGSTIIDTGAGKAGAPAARKDESAIGTRLRSLGALFVLLGAASAGLLVFQARESATATLQVRAAGELQFLSQQLANAAPPAARGDAAALSALGDARSRFGTLLGALGQGGAVDGGTMAALPEHARPHLQQLEQSWQQIASDAGQLTGQGPVLVEAKAAAAVIVERAPTLQALAERAAGLLVLGEASTGEIVAAHRLATLSQGIANAATTLQLADTLPPDLGARLTQDTEALLNQFERLRRTNANGNYAGLFTELENGIGSVREAATALAEPFEPLAASRTAAQRIQSDARTLGASAAALGTTLIGTSSAIGPLNAGAALCTLLALVVLLLMARTYRADVAQRRQEAERQRQDAENERNHTQQAILRLMNEMGDLADGDLTVRATVTEDITGAIADSVNYTIEELSVLVGRINDAASRVTSATETAQRTSTELLAATDRQSQEIEEAGNSVEHMAQSMSEASARALQSAQVARSSLQAARKGADAVENTIRGMNDIRGQIQETAKRIKRLGESSQEIGEIVELISDITEQTNVLALNAAIQAASAGEAGRGFTVVAEEVQRLAERSAEATKQIAAIVKTIQTDTQDAVSAMENATRNVVEGAQLSDAAGQALAEIGQFTQETARLIEQISIDTEQQATSAGRVAASMKDILGITEQTTLGTKQTAVSIGQLAELAVELKGSVSGFKV</sequence>
<evidence type="ECO:0000256" key="4">
    <source>
        <dbReference type="ARBA" id="ARBA00023136"/>
    </source>
</evidence>
<dbReference type="InterPro" id="IPR003660">
    <property type="entry name" value="HAMP_dom"/>
</dbReference>
<dbReference type="PANTHER" id="PTHR32089:SF119">
    <property type="entry name" value="METHYL-ACCEPTING CHEMOTAXIS PROTEIN CTPL"/>
    <property type="match status" value="1"/>
</dbReference>
<dbReference type="CDD" id="cd11386">
    <property type="entry name" value="MCP_signal"/>
    <property type="match status" value="1"/>
</dbReference>
<comment type="similarity">
    <text evidence="6">Belongs to the methyl-accepting chemotaxis (MCP) protein family.</text>
</comment>
<comment type="caution">
    <text evidence="12">The sequence shown here is derived from an EMBL/GenBank/DDBJ whole genome shotgun (WGS) entry which is preliminary data.</text>
</comment>
<gene>
    <name evidence="12" type="ORF">ACFQ4M_05490</name>
</gene>
<organism evidence="12 13">
    <name type="scientific">Thauera mechernichensis</name>
    <dbReference type="NCBI Taxonomy" id="82788"/>
    <lineage>
        <taxon>Bacteria</taxon>
        <taxon>Pseudomonadati</taxon>
        <taxon>Pseudomonadota</taxon>
        <taxon>Betaproteobacteria</taxon>
        <taxon>Rhodocyclales</taxon>
        <taxon>Zoogloeaceae</taxon>
        <taxon>Thauera</taxon>
    </lineage>
</organism>
<evidence type="ECO:0000256" key="5">
    <source>
        <dbReference type="ARBA" id="ARBA00023224"/>
    </source>
</evidence>
<evidence type="ECO:0000313" key="12">
    <source>
        <dbReference type="EMBL" id="MFD1263029.1"/>
    </source>
</evidence>
<keyword evidence="5 7" id="KW-0807">Transducer</keyword>
<evidence type="ECO:0000259" key="10">
    <source>
        <dbReference type="PROSITE" id="PS50111"/>
    </source>
</evidence>
<evidence type="ECO:0000313" key="13">
    <source>
        <dbReference type="Proteomes" id="UP001597158"/>
    </source>
</evidence>
<evidence type="ECO:0000256" key="7">
    <source>
        <dbReference type="PROSITE-ProRule" id="PRU00284"/>
    </source>
</evidence>
<dbReference type="PROSITE" id="PS50111">
    <property type="entry name" value="CHEMOTAXIS_TRANSDUC_2"/>
    <property type="match status" value="1"/>
</dbReference>
<evidence type="ECO:0000259" key="11">
    <source>
        <dbReference type="PROSITE" id="PS50885"/>
    </source>
</evidence>
<keyword evidence="4" id="KW-0472">Membrane</keyword>
<feature type="region of interest" description="Disordered" evidence="9">
    <location>
        <begin position="1"/>
        <end position="29"/>
    </location>
</feature>
<dbReference type="Proteomes" id="UP001597158">
    <property type="component" value="Unassembled WGS sequence"/>
</dbReference>
<evidence type="ECO:0000256" key="1">
    <source>
        <dbReference type="ARBA" id="ARBA00004141"/>
    </source>
</evidence>
<reference evidence="13" key="1">
    <citation type="journal article" date="2019" name="Int. J. Syst. Evol. Microbiol.">
        <title>The Global Catalogue of Microorganisms (GCM) 10K type strain sequencing project: providing services to taxonomists for standard genome sequencing and annotation.</title>
        <authorList>
            <consortium name="The Broad Institute Genomics Platform"/>
            <consortium name="The Broad Institute Genome Sequencing Center for Infectious Disease"/>
            <person name="Wu L."/>
            <person name="Ma J."/>
        </authorList>
    </citation>
    <scope>NUCLEOTIDE SEQUENCE [LARGE SCALE GENOMIC DNA]</scope>
    <source>
        <strain evidence="13">CCUG 48884</strain>
    </source>
</reference>
<keyword evidence="3" id="KW-1133">Transmembrane helix</keyword>
<evidence type="ECO:0000256" key="9">
    <source>
        <dbReference type="SAM" id="MobiDB-lite"/>
    </source>
</evidence>
<evidence type="ECO:0000256" key="8">
    <source>
        <dbReference type="SAM" id="Coils"/>
    </source>
</evidence>
<dbReference type="Pfam" id="PF00015">
    <property type="entry name" value="MCPsignal"/>
    <property type="match status" value="1"/>
</dbReference>
<evidence type="ECO:0000256" key="6">
    <source>
        <dbReference type="ARBA" id="ARBA00029447"/>
    </source>
</evidence>
<keyword evidence="8" id="KW-0175">Coiled coil</keyword>
<evidence type="ECO:0000256" key="2">
    <source>
        <dbReference type="ARBA" id="ARBA00022692"/>
    </source>
</evidence>
<keyword evidence="2" id="KW-0812">Transmembrane</keyword>
<dbReference type="RefSeq" id="WP_277833901.1">
    <property type="nucleotide sequence ID" value="NZ_JARQZE010000010.1"/>
</dbReference>
<dbReference type="SUPFAM" id="SSF58104">
    <property type="entry name" value="Methyl-accepting chemotaxis protein (MCP) signaling domain"/>
    <property type="match status" value="1"/>
</dbReference>
<dbReference type="EMBL" id="JBHTMC010000010">
    <property type="protein sequence ID" value="MFD1263029.1"/>
    <property type="molecule type" value="Genomic_DNA"/>
</dbReference>
<name>A0ABW3WD68_9RHOO</name>
<dbReference type="PROSITE" id="PS50885">
    <property type="entry name" value="HAMP"/>
    <property type="match status" value="1"/>
</dbReference>
<accession>A0ABW3WD68</accession>
<dbReference type="SMART" id="SM00283">
    <property type="entry name" value="MA"/>
    <property type="match status" value="1"/>
</dbReference>
<feature type="domain" description="HAMP" evidence="11">
    <location>
        <begin position="373"/>
        <end position="424"/>
    </location>
</feature>
<feature type="domain" description="Methyl-accepting transducer" evidence="10">
    <location>
        <begin position="429"/>
        <end position="665"/>
    </location>
</feature>
<dbReference type="InterPro" id="IPR004089">
    <property type="entry name" value="MCPsignal_dom"/>
</dbReference>
<dbReference type="PANTHER" id="PTHR32089">
    <property type="entry name" value="METHYL-ACCEPTING CHEMOTAXIS PROTEIN MCPB"/>
    <property type="match status" value="1"/>
</dbReference>